<dbReference type="Pfam" id="PF14604">
    <property type="entry name" value="SH3_9"/>
    <property type="match status" value="1"/>
</dbReference>
<keyword evidence="5" id="KW-1185">Reference proteome</keyword>
<dbReference type="PRINTS" id="PR00499">
    <property type="entry name" value="P67PHOX"/>
</dbReference>
<feature type="domain" description="SH3" evidence="3">
    <location>
        <begin position="46"/>
        <end position="105"/>
    </location>
</feature>
<dbReference type="PANTHER" id="PTHR14167:SF77">
    <property type="entry name" value="SH3 DOMAIN-CONTAINING PROTEIN 3"/>
    <property type="match status" value="1"/>
</dbReference>
<dbReference type="PANTHER" id="PTHR14167">
    <property type="entry name" value="SH3 DOMAIN-CONTAINING"/>
    <property type="match status" value="1"/>
</dbReference>
<name>A0A5J4ZNZ9_9ASTE</name>
<dbReference type="InterPro" id="IPR036028">
    <property type="entry name" value="SH3-like_dom_sf"/>
</dbReference>
<evidence type="ECO:0000256" key="1">
    <source>
        <dbReference type="ARBA" id="ARBA00022443"/>
    </source>
</evidence>
<dbReference type="PROSITE" id="PS50002">
    <property type="entry name" value="SH3"/>
    <property type="match status" value="1"/>
</dbReference>
<keyword evidence="1 2" id="KW-0728">SH3 domain</keyword>
<sequence>MVEGEKTYHGRVAAILREVEAEMVLEKQRKESAPPVLPFNNCSEKTKYFLAEAMHAFDTSSEKELSLAVGDFVVVRQVSPSGWSEGECRGKAGWFPSAYVEKCQRIPTSNVSAEVY</sequence>
<dbReference type="AlphaFoldDB" id="A0A5J4ZNZ9"/>
<dbReference type="Gene3D" id="2.30.30.40">
    <property type="entry name" value="SH3 Domains"/>
    <property type="match status" value="1"/>
</dbReference>
<dbReference type="SUPFAM" id="SSF50044">
    <property type="entry name" value="SH3-domain"/>
    <property type="match status" value="1"/>
</dbReference>
<dbReference type="Proteomes" id="UP000325577">
    <property type="component" value="Linkage Group LG6"/>
</dbReference>
<evidence type="ECO:0000313" key="4">
    <source>
        <dbReference type="EMBL" id="KAA8519574.1"/>
    </source>
</evidence>
<gene>
    <name evidence="4" type="ORF">F0562_013802</name>
</gene>
<dbReference type="EMBL" id="CM018049">
    <property type="protein sequence ID" value="KAA8519574.1"/>
    <property type="molecule type" value="Genomic_DNA"/>
</dbReference>
<reference evidence="4 5" key="1">
    <citation type="submission" date="2019-09" db="EMBL/GenBank/DDBJ databases">
        <title>A chromosome-level genome assembly of the Chinese tupelo Nyssa sinensis.</title>
        <authorList>
            <person name="Yang X."/>
            <person name="Kang M."/>
            <person name="Yang Y."/>
            <person name="Xiong H."/>
            <person name="Wang M."/>
            <person name="Zhang Z."/>
            <person name="Wang Z."/>
            <person name="Wu H."/>
            <person name="Ma T."/>
            <person name="Liu J."/>
            <person name="Xi Z."/>
        </authorList>
    </citation>
    <scope>NUCLEOTIDE SEQUENCE [LARGE SCALE GENOMIC DNA]</scope>
    <source>
        <strain evidence="4">J267</strain>
        <tissue evidence="4">Leaf</tissue>
    </source>
</reference>
<evidence type="ECO:0000313" key="5">
    <source>
        <dbReference type="Proteomes" id="UP000325577"/>
    </source>
</evidence>
<evidence type="ECO:0000256" key="2">
    <source>
        <dbReference type="PROSITE-ProRule" id="PRU00192"/>
    </source>
</evidence>
<protein>
    <recommendedName>
        <fullName evidence="3">SH3 domain-containing protein</fullName>
    </recommendedName>
</protein>
<organism evidence="4 5">
    <name type="scientific">Nyssa sinensis</name>
    <dbReference type="NCBI Taxonomy" id="561372"/>
    <lineage>
        <taxon>Eukaryota</taxon>
        <taxon>Viridiplantae</taxon>
        <taxon>Streptophyta</taxon>
        <taxon>Embryophyta</taxon>
        <taxon>Tracheophyta</taxon>
        <taxon>Spermatophyta</taxon>
        <taxon>Magnoliopsida</taxon>
        <taxon>eudicotyledons</taxon>
        <taxon>Gunneridae</taxon>
        <taxon>Pentapetalae</taxon>
        <taxon>asterids</taxon>
        <taxon>Cornales</taxon>
        <taxon>Nyssaceae</taxon>
        <taxon>Nyssa</taxon>
    </lineage>
</organism>
<dbReference type="OrthoDB" id="10255964at2759"/>
<evidence type="ECO:0000259" key="3">
    <source>
        <dbReference type="PROSITE" id="PS50002"/>
    </source>
</evidence>
<dbReference type="SMART" id="SM00326">
    <property type="entry name" value="SH3"/>
    <property type="match status" value="1"/>
</dbReference>
<accession>A0A5J4ZNZ9</accession>
<proteinExistence type="predicted"/>
<dbReference type="InterPro" id="IPR001452">
    <property type="entry name" value="SH3_domain"/>
</dbReference>
<dbReference type="InterPro" id="IPR050384">
    <property type="entry name" value="Endophilin_SH3RF"/>
</dbReference>